<keyword evidence="2" id="KW-1185">Reference proteome</keyword>
<evidence type="ECO:0000313" key="2">
    <source>
        <dbReference type="Proteomes" id="UP001058974"/>
    </source>
</evidence>
<dbReference type="Gramene" id="Psat05G0519400-T1">
    <property type="protein sequence ID" value="KAI5409658.1"/>
    <property type="gene ID" value="KIW84_055194"/>
</dbReference>
<name>A0A9D5AIC3_PEA</name>
<organism evidence="1 2">
    <name type="scientific">Pisum sativum</name>
    <name type="common">Garden pea</name>
    <name type="synonym">Lathyrus oleraceus</name>
    <dbReference type="NCBI Taxonomy" id="3888"/>
    <lineage>
        <taxon>Eukaryota</taxon>
        <taxon>Viridiplantae</taxon>
        <taxon>Streptophyta</taxon>
        <taxon>Embryophyta</taxon>
        <taxon>Tracheophyta</taxon>
        <taxon>Spermatophyta</taxon>
        <taxon>Magnoliopsida</taxon>
        <taxon>eudicotyledons</taxon>
        <taxon>Gunneridae</taxon>
        <taxon>Pentapetalae</taxon>
        <taxon>rosids</taxon>
        <taxon>fabids</taxon>
        <taxon>Fabales</taxon>
        <taxon>Fabaceae</taxon>
        <taxon>Papilionoideae</taxon>
        <taxon>50 kb inversion clade</taxon>
        <taxon>NPAAA clade</taxon>
        <taxon>Hologalegina</taxon>
        <taxon>IRL clade</taxon>
        <taxon>Fabeae</taxon>
        <taxon>Lathyrus</taxon>
    </lineage>
</organism>
<feature type="non-terminal residue" evidence="1">
    <location>
        <position position="102"/>
    </location>
</feature>
<evidence type="ECO:0000313" key="1">
    <source>
        <dbReference type="EMBL" id="KAI5409658.1"/>
    </source>
</evidence>
<sequence length="102" mass="11470">EACMISEMDCKCKIKFDTSIIVSTSFSGNLSNLCIGPSIIDFKILKIFTINVHPPKALRILKSSRILLLCSDTNVTQMRRQQGFYETTPYAGVFKNKDGDFI</sequence>
<reference evidence="1 2" key="1">
    <citation type="journal article" date="2022" name="Nat. Genet.">
        <title>Improved pea reference genome and pan-genome highlight genomic features and evolutionary characteristics.</title>
        <authorList>
            <person name="Yang T."/>
            <person name="Liu R."/>
            <person name="Luo Y."/>
            <person name="Hu S."/>
            <person name="Wang D."/>
            <person name="Wang C."/>
            <person name="Pandey M.K."/>
            <person name="Ge S."/>
            <person name="Xu Q."/>
            <person name="Li N."/>
            <person name="Li G."/>
            <person name="Huang Y."/>
            <person name="Saxena R.K."/>
            <person name="Ji Y."/>
            <person name="Li M."/>
            <person name="Yan X."/>
            <person name="He Y."/>
            <person name="Liu Y."/>
            <person name="Wang X."/>
            <person name="Xiang C."/>
            <person name="Varshney R.K."/>
            <person name="Ding H."/>
            <person name="Gao S."/>
            <person name="Zong X."/>
        </authorList>
    </citation>
    <scope>NUCLEOTIDE SEQUENCE [LARGE SCALE GENOMIC DNA]</scope>
    <source>
        <strain evidence="1 2">cv. Zhongwan 6</strain>
    </source>
</reference>
<gene>
    <name evidence="1" type="ORF">KIW84_055194</name>
</gene>
<comment type="caution">
    <text evidence="1">The sequence shown here is derived from an EMBL/GenBank/DDBJ whole genome shotgun (WGS) entry which is preliminary data.</text>
</comment>
<dbReference type="EMBL" id="JAMSHJ010000005">
    <property type="protein sequence ID" value="KAI5409658.1"/>
    <property type="molecule type" value="Genomic_DNA"/>
</dbReference>
<accession>A0A9D5AIC3</accession>
<protein>
    <submittedName>
        <fullName evidence="1">Uncharacterized protein</fullName>
    </submittedName>
</protein>
<feature type="non-terminal residue" evidence="1">
    <location>
        <position position="1"/>
    </location>
</feature>
<dbReference type="AlphaFoldDB" id="A0A9D5AIC3"/>
<dbReference type="Proteomes" id="UP001058974">
    <property type="component" value="Chromosome 5"/>
</dbReference>
<proteinExistence type="predicted"/>